<dbReference type="Pfam" id="PF09388">
    <property type="entry name" value="SpoOE-like"/>
    <property type="match status" value="1"/>
</dbReference>
<sequence length="64" mass="7439">MKYTSSILLQRIEFLRKQMTEVALAKGFTSTESIALSQELDKLLNHYQQLKVNEKKKVIGKRRG</sequence>
<name>A0ABS2N235_9BACI</name>
<proteinExistence type="predicted"/>
<comment type="caution">
    <text evidence="1">The sequence shown here is derived from an EMBL/GenBank/DDBJ whole genome shotgun (WGS) entry which is preliminary data.</text>
</comment>
<dbReference type="Proteomes" id="UP001296943">
    <property type="component" value="Unassembled WGS sequence"/>
</dbReference>
<reference evidence="1 2" key="1">
    <citation type="submission" date="2021-01" db="EMBL/GenBank/DDBJ databases">
        <title>Genomic Encyclopedia of Type Strains, Phase IV (KMG-IV): sequencing the most valuable type-strain genomes for metagenomic binning, comparative biology and taxonomic classification.</title>
        <authorList>
            <person name="Goeker M."/>
        </authorList>
    </citation>
    <scope>NUCLEOTIDE SEQUENCE [LARGE SCALE GENOMIC DNA]</scope>
    <source>
        <strain evidence="1 2">DSM 23711</strain>
    </source>
</reference>
<gene>
    <name evidence="1" type="ORF">JOC48_002705</name>
</gene>
<keyword evidence="2" id="KW-1185">Reference proteome</keyword>
<evidence type="ECO:0000313" key="1">
    <source>
        <dbReference type="EMBL" id="MBM7572202.1"/>
    </source>
</evidence>
<accession>A0ABS2N235</accession>
<dbReference type="InterPro" id="IPR037208">
    <property type="entry name" value="Spo0E-like_sf"/>
</dbReference>
<dbReference type="InterPro" id="IPR053028">
    <property type="entry name" value="Spo0E-like_phosphatase"/>
</dbReference>
<dbReference type="InterPro" id="IPR036638">
    <property type="entry name" value="HLH_DNA-bd_sf"/>
</dbReference>
<organism evidence="1 2">
    <name type="scientific">Aquibacillus albus</name>
    <dbReference type="NCBI Taxonomy" id="1168171"/>
    <lineage>
        <taxon>Bacteria</taxon>
        <taxon>Bacillati</taxon>
        <taxon>Bacillota</taxon>
        <taxon>Bacilli</taxon>
        <taxon>Bacillales</taxon>
        <taxon>Bacillaceae</taxon>
        <taxon>Aquibacillus</taxon>
    </lineage>
</organism>
<dbReference type="RefSeq" id="WP_204500445.1">
    <property type="nucleotide sequence ID" value="NZ_JAFBDR010000015.1"/>
</dbReference>
<dbReference type="EMBL" id="JAFBDR010000015">
    <property type="protein sequence ID" value="MBM7572202.1"/>
    <property type="molecule type" value="Genomic_DNA"/>
</dbReference>
<protein>
    <submittedName>
        <fullName evidence="1">Stage 0 sporulation regulatory protein</fullName>
    </submittedName>
</protein>
<dbReference type="InterPro" id="IPR018540">
    <property type="entry name" value="Spo0E-like"/>
</dbReference>
<evidence type="ECO:0000313" key="2">
    <source>
        <dbReference type="Proteomes" id="UP001296943"/>
    </source>
</evidence>
<dbReference type="PANTHER" id="PTHR41263:SF1">
    <property type="entry name" value="ASPARTYL-PHOSPHATE PHOSPHATASE YISI"/>
    <property type="match status" value="1"/>
</dbReference>
<dbReference type="Gene3D" id="4.10.280.10">
    <property type="entry name" value="Helix-loop-helix DNA-binding domain"/>
    <property type="match status" value="1"/>
</dbReference>
<dbReference type="PANTHER" id="PTHR41263">
    <property type="entry name" value="ASPARTYL-PHOSPHATE PHOSPHATASE YISI"/>
    <property type="match status" value="1"/>
</dbReference>
<dbReference type="SUPFAM" id="SSF140500">
    <property type="entry name" value="BAS1536-like"/>
    <property type="match status" value="1"/>
</dbReference>